<reference evidence="2 3" key="2">
    <citation type="submission" date="2020-07" db="EMBL/GenBank/DDBJ databases">
        <title>Genome assembly of wild tea tree DASZ reveals pedigree and selection history of tea varieties.</title>
        <authorList>
            <person name="Zhang W."/>
        </authorList>
    </citation>
    <scope>NUCLEOTIDE SEQUENCE [LARGE SCALE GENOMIC DNA]</scope>
    <source>
        <strain evidence="3">cv. G240</strain>
        <tissue evidence="2">Leaf</tissue>
    </source>
</reference>
<sequence length="253" mass="29547">MDNIAIFGHVQFLQERNANIVICDERDLNAKEKEIAKALLNKNEKITAHNNNVISKVALAQRARRERERNDKASSTHQLGQRLRRERERSRELIPLSTTNTSLAQKRSNVCKYYFAKHIFSFTKELVNAFVAKFHQAHAILNQLALTGRNLPTHLHYNSSTDQRRYNLPTTDEIAVVIPGDGTKIEKMNQCFLKLSSVVWYMDHVVLEIYKYHVWKLKKRWKLRQQGYAIGRILGPILKKLLNFHQQYTNAKI</sequence>
<proteinExistence type="predicted"/>
<comment type="caution">
    <text evidence="2">The sequence shown here is derived from an EMBL/GenBank/DDBJ whole genome shotgun (WGS) entry which is preliminary data.</text>
</comment>
<organism evidence="2 3">
    <name type="scientific">Camellia sinensis</name>
    <name type="common">Tea plant</name>
    <name type="synonym">Thea sinensis</name>
    <dbReference type="NCBI Taxonomy" id="4442"/>
    <lineage>
        <taxon>Eukaryota</taxon>
        <taxon>Viridiplantae</taxon>
        <taxon>Streptophyta</taxon>
        <taxon>Embryophyta</taxon>
        <taxon>Tracheophyta</taxon>
        <taxon>Spermatophyta</taxon>
        <taxon>Magnoliopsida</taxon>
        <taxon>eudicotyledons</taxon>
        <taxon>Gunneridae</taxon>
        <taxon>Pentapetalae</taxon>
        <taxon>asterids</taxon>
        <taxon>Ericales</taxon>
        <taxon>Theaceae</taxon>
        <taxon>Camellia</taxon>
    </lineage>
</organism>
<name>A0A7J7FW22_CAMSI</name>
<dbReference type="AlphaFoldDB" id="A0A7J7FW22"/>
<evidence type="ECO:0000313" key="3">
    <source>
        <dbReference type="Proteomes" id="UP000593564"/>
    </source>
</evidence>
<dbReference type="EMBL" id="JACBKZ010000014">
    <property type="protein sequence ID" value="KAF5932542.1"/>
    <property type="molecule type" value="Genomic_DNA"/>
</dbReference>
<reference evidence="3" key="1">
    <citation type="journal article" date="2020" name="Nat. Commun.">
        <title>Genome assembly of wild tea tree DASZ reveals pedigree and selection history of tea varieties.</title>
        <authorList>
            <person name="Zhang W."/>
            <person name="Zhang Y."/>
            <person name="Qiu H."/>
            <person name="Guo Y."/>
            <person name="Wan H."/>
            <person name="Zhang X."/>
            <person name="Scossa F."/>
            <person name="Alseekh S."/>
            <person name="Zhang Q."/>
            <person name="Wang P."/>
            <person name="Xu L."/>
            <person name="Schmidt M.H."/>
            <person name="Jia X."/>
            <person name="Li D."/>
            <person name="Zhu A."/>
            <person name="Guo F."/>
            <person name="Chen W."/>
            <person name="Ni D."/>
            <person name="Usadel B."/>
            <person name="Fernie A.R."/>
            <person name="Wen W."/>
        </authorList>
    </citation>
    <scope>NUCLEOTIDE SEQUENCE [LARGE SCALE GENOMIC DNA]</scope>
    <source>
        <strain evidence="3">cv. G240</strain>
    </source>
</reference>
<dbReference type="Proteomes" id="UP000593564">
    <property type="component" value="Unassembled WGS sequence"/>
</dbReference>
<evidence type="ECO:0000313" key="2">
    <source>
        <dbReference type="EMBL" id="KAF5932542.1"/>
    </source>
</evidence>
<evidence type="ECO:0000256" key="1">
    <source>
        <dbReference type="SAM" id="MobiDB-lite"/>
    </source>
</evidence>
<accession>A0A7J7FW22</accession>
<protein>
    <submittedName>
        <fullName evidence="2">Uncharacterized protein</fullName>
    </submittedName>
</protein>
<feature type="region of interest" description="Disordered" evidence="1">
    <location>
        <begin position="64"/>
        <end position="90"/>
    </location>
</feature>
<gene>
    <name evidence="2" type="ORF">HYC85_028713</name>
</gene>
<keyword evidence="3" id="KW-1185">Reference proteome</keyword>
<feature type="compositionally biased region" description="Basic and acidic residues" evidence="1">
    <location>
        <begin position="64"/>
        <end position="74"/>
    </location>
</feature>